<keyword evidence="1" id="KW-0472">Membrane</keyword>
<dbReference type="Pfam" id="PF03407">
    <property type="entry name" value="Nucleotid_trans"/>
    <property type="match status" value="1"/>
</dbReference>
<gene>
    <name evidence="3" type="ORF">QVE165_LOCUS163</name>
</gene>
<dbReference type="PANTHER" id="PTHR47032:SF1">
    <property type="entry name" value="UDP-D-XYLOSE:L-FUCOSE ALPHA-1,3-D-XYLOSYLTRANSFERASE-RELATED"/>
    <property type="match status" value="1"/>
</dbReference>
<evidence type="ECO:0000256" key="1">
    <source>
        <dbReference type="SAM" id="Phobius"/>
    </source>
</evidence>
<evidence type="ECO:0000313" key="3">
    <source>
        <dbReference type="EMBL" id="CAF0729810.1"/>
    </source>
</evidence>
<dbReference type="OrthoDB" id="540503at2759"/>
<reference evidence="3" key="1">
    <citation type="submission" date="2021-02" db="EMBL/GenBank/DDBJ databases">
        <authorList>
            <person name="Nowell W R."/>
        </authorList>
    </citation>
    <scope>NUCLEOTIDE SEQUENCE</scope>
</reference>
<keyword evidence="1" id="KW-0812">Transmembrane</keyword>
<comment type="caution">
    <text evidence="3">The sequence shown here is derived from an EMBL/GenBank/DDBJ whole genome shotgun (WGS) entry which is preliminary data.</text>
</comment>
<dbReference type="EMBL" id="CAJNOM010000001">
    <property type="protein sequence ID" value="CAF0729810.1"/>
    <property type="molecule type" value="Genomic_DNA"/>
</dbReference>
<keyword evidence="1" id="KW-1133">Transmembrane helix</keyword>
<dbReference type="InterPro" id="IPR052636">
    <property type="entry name" value="UDP-D-xylose:L-fucose_XylT"/>
</dbReference>
<feature type="transmembrane region" description="Helical" evidence="1">
    <location>
        <begin position="12"/>
        <end position="35"/>
    </location>
</feature>
<protein>
    <recommendedName>
        <fullName evidence="2">Nucleotide-diphospho-sugar transferase domain-containing protein</fullName>
    </recommendedName>
</protein>
<dbReference type="InterPro" id="IPR005069">
    <property type="entry name" value="Nucl-diP-sugar_transferase"/>
</dbReference>
<dbReference type="GO" id="GO:0016757">
    <property type="term" value="F:glycosyltransferase activity"/>
    <property type="evidence" value="ECO:0007669"/>
    <property type="project" value="TreeGrafter"/>
</dbReference>
<dbReference type="AlphaFoldDB" id="A0A813MTN8"/>
<evidence type="ECO:0000259" key="2">
    <source>
        <dbReference type="Pfam" id="PF03407"/>
    </source>
</evidence>
<dbReference type="GO" id="GO:0005794">
    <property type="term" value="C:Golgi apparatus"/>
    <property type="evidence" value="ECO:0007669"/>
    <property type="project" value="TreeGrafter"/>
</dbReference>
<keyword evidence="4" id="KW-1185">Reference proteome</keyword>
<evidence type="ECO:0000313" key="4">
    <source>
        <dbReference type="Proteomes" id="UP000663832"/>
    </source>
</evidence>
<organism evidence="3 4">
    <name type="scientific">Adineta steineri</name>
    <dbReference type="NCBI Taxonomy" id="433720"/>
    <lineage>
        <taxon>Eukaryota</taxon>
        <taxon>Metazoa</taxon>
        <taxon>Spiralia</taxon>
        <taxon>Gnathifera</taxon>
        <taxon>Rotifera</taxon>
        <taxon>Eurotatoria</taxon>
        <taxon>Bdelloidea</taxon>
        <taxon>Adinetida</taxon>
        <taxon>Adinetidae</taxon>
        <taxon>Adineta</taxon>
    </lineage>
</organism>
<dbReference type="Proteomes" id="UP000663832">
    <property type="component" value="Unassembled WGS sequence"/>
</dbReference>
<feature type="domain" description="Nucleotide-diphospho-sugar transferase" evidence="2">
    <location>
        <begin position="139"/>
        <end position="288"/>
    </location>
</feature>
<dbReference type="PANTHER" id="PTHR47032">
    <property type="entry name" value="UDP-D-XYLOSE:L-FUCOSE ALPHA-1,3-D-XYLOSYLTRANSFERASE-RELATED"/>
    <property type="match status" value="1"/>
</dbReference>
<name>A0A813MTN8_9BILA</name>
<proteinExistence type="predicted"/>
<accession>A0A813MTN8</accession>
<sequence length="535" mass="61968">MTTLRKVTRYTSRLHCTMILLIIVILLSFISFRLYEKNNEQYLTSHSSQIIIPESLPSSSTNSKDKKLIDQVSEEISISNPNSFSRYASDNHLRSLLRQQANSRNQVIATIVGGDSYSLFIWDWYERMFEVSNNTNNCHCFVIAMDEIAVILAVKQGIPVYYSTFPFNHQLKWINTIEVRQHSLYRVGHAKFDTSARIVRMGYSIMLSELDVFWKENLLNYLKQPSDVYDLQISHHYGAHPRVNIGLFYVRSSKASISFFSYVAEFWIRHGKGGYLSDQRVLDALLNNYDRIDKTYLKAMKPSTPLLLNWTTCDFGNHFSHFMTDGSAFVLFNQAAKVGRRSKKFHGDKKSKYFTVQVNNGNMSISQRNLLVRALLILQHTKLQNRTLILPAFSSDLTITPIVYQLDIKKFFLYWSEERIRLPDYLLLNSTKSIPSTFLPYSSKKTYTDVNGILNFTLDSIPLNVPAPYPQFEVFVRDSLLWCSPPTVGGVWCSHHPRDYGVTMEILFSCRGDPYPPCANKTERNEQFLERPYEH</sequence>